<dbReference type="InterPro" id="IPR013324">
    <property type="entry name" value="RNA_pol_sigma_r3/r4-like"/>
</dbReference>
<comment type="caution">
    <text evidence="7">The sequence shown here is derived from an EMBL/GenBank/DDBJ whole genome shotgun (WGS) entry which is preliminary data.</text>
</comment>
<evidence type="ECO:0000256" key="2">
    <source>
        <dbReference type="ARBA" id="ARBA00023015"/>
    </source>
</evidence>
<sequence>MVKENDQHYIHLVLKGDTNAFAVLVERYKDMVFTLSLKMLKDRHEAEEAAQDTFYKIYKSLCKFNGDSKFSTWIYKITFNACLDRLKKNKRLQVITSLDESREMEATSVLNVLDSIEEKERRQMIRDCLQLLPGEESFLLTLYYFEEQSLEEIAKIIGINPNNVKIRLYRSRKKLTVLMKERLEPESTIL</sequence>
<evidence type="ECO:0000256" key="4">
    <source>
        <dbReference type="ARBA" id="ARBA00023163"/>
    </source>
</evidence>
<evidence type="ECO:0000313" key="7">
    <source>
        <dbReference type="EMBL" id="KAA9035829.1"/>
    </source>
</evidence>
<dbReference type="GO" id="GO:0006352">
    <property type="term" value="P:DNA-templated transcription initiation"/>
    <property type="evidence" value="ECO:0007669"/>
    <property type="project" value="InterPro"/>
</dbReference>
<protein>
    <submittedName>
        <fullName evidence="7">Sigma-70 family RNA polymerase sigma factor</fullName>
    </submittedName>
</protein>
<keyword evidence="4" id="KW-0804">Transcription</keyword>
<dbReference type="EMBL" id="VYQF01000010">
    <property type="protein sequence ID" value="KAA9035829.1"/>
    <property type="molecule type" value="Genomic_DNA"/>
</dbReference>
<organism evidence="7 8">
    <name type="scientific">Ginsengibacter hankyongi</name>
    <dbReference type="NCBI Taxonomy" id="2607284"/>
    <lineage>
        <taxon>Bacteria</taxon>
        <taxon>Pseudomonadati</taxon>
        <taxon>Bacteroidota</taxon>
        <taxon>Chitinophagia</taxon>
        <taxon>Chitinophagales</taxon>
        <taxon>Chitinophagaceae</taxon>
        <taxon>Ginsengibacter</taxon>
    </lineage>
</organism>
<dbReference type="GO" id="GO:0003677">
    <property type="term" value="F:DNA binding"/>
    <property type="evidence" value="ECO:0007669"/>
    <property type="project" value="InterPro"/>
</dbReference>
<dbReference type="InterPro" id="IPR007627">
    <property type="entry name" value="RNA_pol_sigma70_r2"/>
</dbReference>
<dbReference type="AlphaFoldDB" id="A0A5J5IBR4"/>
<proteinExistence type="inferred from homology"/>
<dbReference type="InterPro" id="IPR014284">
    <property type="entry name" value="RNA_pol_sigma-70_dom"/>
</dbReference>
<dbReference type="SUPFAM" id="SSF88659">
    <property type="entry name" value="Sigma3 and sigma4 domains of RNA polymerase sigma factors"/>
    <property type="match status" value="1"/>
</dbReference>
<dbReference type="Pfam" id="PF04542">
    <property type="entry name" value="Sigma70_r2"/>
    <property type="match status" value="1"/>
</dbReference>
<dbReference type="InterPro" id="IPR036388">
    <property type="entry name" value="WH-like_DNA-bd_sf"/>
</dbReference>
<dbReference type="PANTHER" id="PTHR43133:SF51">
    <property type="entry name" value="RNA POLYMERASE SIGMA FACTOR"/>
    <property type="match status" value="1"/>
</dbReference>
<gene>
    <name evidence="7" type="ORF">FW778_19935</name>
</gene>
<reference evidence="7 8" key="1">
    <citation type="submission" date="2019-09" db="EMBL/GenBank/DDBJ databases">
        <title>Draft genome sequence of Ginsengibacter sp. BR5-29.</title>
        <authorList>
            <person name="Im W.-T."/>
        </authorList>
    </citation>
    <scope>NUCLEOTIDE SEQUENCE [LARGE SCALE GENOMIC DNA]</scope>
    <source>
        <strain evidence="7 8">BR5-29</strain>
    </source>
</reference>
<accession>A0A5J5IBR4</accession>
<feature type="domain" description="RNA polymerase sigma-70 region 2" evidence="5">
    <location>
        <begin position="24"/>
        <end position="91"/>
    </location>
</feature>
<dbReference type="InterPro" id="IPR013325">
    <property type="entry name" value="RNA_pol_sigma_r2"/>
</dbReference>
<evidence type="ECO:0000313" key="8">
    <source>
        <dbReference type="Proteomes" id="UP000326903"/>
    </source>
</evidence>
<dbReference type="Gene3D" id="1.10.1740.10">
    <property type="match status" value="1"/>
</dbReference>
<comment type="similarity">
    <text evidence="1">Belongs to the sigma-70 factor family. ECF subfamily.</text>
</comment>
<evidence type="ECO:0000256" key="1">
    <source>
        <dbReference type="ARBA" id="ARBA00010641"/>
    </source>
</evidence>
<dbReference type="SUPFAM" id="SSF88946">
    <property type="entry name" value="Sigma2 domain of RNA polymerase sigma factors"/>
    <property type="match status" value="1"/>
</dbReference>
<evidence type="ECO:0000259" key="5">
    <source>
        <dbReference type="Pfam" id="PF04542"/>
    </source>
</evidence>
<dbReference type="PANTHER" id="PTHR43133">
    <property type="entry name" value="RNA POLYMERASE ECF-TYPE SIGMA FACTO"/>
    <property type="match status" value="1"/>
</dbReference>
<dbReference type="Pfam" id="PF08281">
    <property type="entry name" value="Sigma70_r4_2"/>
    <property type="match status" value="1"/>
</dbReference>
<dbReference type="Proteomes" id="UP000326903">
    <property type="component" value="Unassembled WGS sequence"/>
</dbReference>
<dbReference type="RefSeq" id="WP_150416656.1">
    <property type="nucleotide sequence ID" value="NZ_VYQF01000010.1"/>
</dbReference>
<dbReference type="NCBIfam" id="TIGR02937">
    <property type="entry name" value="sigma70-ECF"/>
    <property type="match status" value="1"/>
</dbReference>
<keyword evidence="8" id="KW-1185">Reference proteome</keyword>
<evidence type="ECO:0000259" key="6">
    <source>
        <dbReference type="Pfam" id="PF08281"/>
    </source>
</evidence>
<keyword evidence="2" id="KW-0805">Transcription regulation</keyword>
<dbReference type="Gene3D" id="1.10.10.10">
    <property type="entry name" value="Winged helix-like DNA-binding domain superfamily/Winged helix DNA-binding domain"/>
    <property type="match status" value="1"/>
</dbReference>
<keyword evidence="3" id="KW-0731">Sigma factor</keyword>
<dbReference type="GO" id="GO:0016987">
    <property type="term" value="F:sigma factor activity"/>
    <property type="evidence" value="ECO:0007669"/>
    <property type="project" value="UniProtKB-KW"/>
</dbReference>
<name>A0A5J5IBR4_9BACT</name>
<dbReference type="InterPro" id="IPR039425">
    <property type="entry name" value="RNA_pol_sigma-70-like"/>
</dbReference>
<feature type="domain" description="RNA polymerase sigma factor 70 region 4 type 2" evidence="6">
    <location>
        <begin position="122"/>
        <end position="175"/>
    </location>
</feature>
<dbReference type="CDD" id="cd06171">
    <property type="entry name" value="Sigma70_r4"/>
    <property type="match status" value="1"/>
</dbReference>
<dbReference type="InterPro" id="IPR013249">
    <property type="entry name" value="RNA_pol_sigma70_r4_t2"/>
</dbReference>
<evidence type="ECO:0000256" key="3">
    <source>
        <dbReference type="ARBA" id="ARBA00023082"/>
    </source>
</evidence>